<sequence length="92" mass="9821">MKLLSFPSSMLTICLMVGLNFGSDRVQAIPSFVSLKTSSVLYSSLNLVSTSSSNGLFRVSKLCTRFTNNTSGCLKSAAIYPLTTSSTTTPKL</sequence>
<dbReference type="AlphaFoldDB" id="A0A5B6WG59"/>
<dbReference type="EMBL" id="SMMG02000003">
    <property type="protein sequence ID" value="KAA3480423.1"/>
    <property type="molecule type" value="Genomic_DNA"/>
</dbReference>
<gene>
    <name evidence="2" type="ORF">EPI10_020852</name>
</gene>
<feature type="chain" id="PRO_5022984172" description="Secreted protein" evidence="1">
    <location>
        <begin position="29"/>
        <end position="92"/>
    </location>
</feature>
<keyword evidence="1" id="KW-0732">Signal</keyword>
<accession>A0A5B6WG59</accession>
<comment type="caution">
    <text evidence="2">The sequence shown here is derived from an EMBL/GenBank/DDBJ whole genome shotgun (WGS) entry which is preliminary data.</text>
</comment>
<keyword evidence="3" id="KW-1185">Reference proteome</keyword>
<feature type="signal peptide" evidence="1">
    <location>
        <begin position="1"/>
        <end position="28"/>
    </location>
</feature>
<proteinExistence type="predicted"/>
<protein>
    <recommendedName>
        <fullName evidence="4">Secreted protein</fullName>
    </recommendedName>
</protein>
<evidence type="ECO:0000256" key="1">
    <source>
        <dbReference type="SAM" id="SignalP"/>
    </source>
</evidence>
<name>A0A5B6WG59_9ROSI</name>
<dbReference type="Proteomes" id="UP000325315">
    <property type="component" value="Unassembled WGS sequence"/>
</dbReference>
<evidence type="ECO:0000313" key="2">
    <source>
        <dbReference type="EMBL" id="KAA3480423.1"/>
    </source>
</evidence>
<evidence type="ECO:0008006" key="4">
    <source>
        <dbReference type="Google" id="ProtNLM"/>
    </source>
</evidence>
<evidence type="ECO:0000313" key="3">
    <source>
        <dbReference type="Proteomes" id="UP000325315"/>
    </source>
</evidence>
<organism evidence="2 3">
    <name type="scientific">Gossypium australe</name>
    <dbReference type="NCBI Taxonomy" id="47621"/>
    <lineage>
        <taxon>Eukaryota</taxon>
        <taxon>Viridiplantae</taxon>
        <taxon>Streptophyta</taxon>
        <taxon>Embryophyta</taxon>
        <taxon>Tracheophyta</taxon>
        <taxon>Spermatophyta</taxon>
        <taxon>Magnoliopsida</taxon>
        <taxon>eudicotyledons</taxon>
        <taxon>Gunneridae</taxon>
        <taxon>Pentapetalae</taxon>
        <taxon>rosids</taxon>
        <taxon>malvids</taxon>
        <taxon>Malvales</taxon>
        <taxon>Malvaceae</taxon>
        <taxon>Malvoideae</taxon>
        <taxon>Gossypium</taxon>
    </lineage>
</organism>
<reference evidence="3" key="1">
    <citation type="journal article" date="2019" name="Plant Biotechnol. J.">
        <title>Genome sequencing of the Australian wild diploid species Gossypium australe highlights disease resistance and delayed gland morphogenesis.</title>
        <authorList>
            <person name="Cai Y."/>
            <person name="Cai X."/>
            <person name="Wang Q."/>
            <person name="Wang P."/>
            <person name="Zhang Y."/>
            <person name="Cai C."/>
            <person name="Xu Y."/>
            <person name="Wang K."/>
            <person name="Zhou Z."/>
            <person name="Wang C."/>
            <person name="Geng S."/>
            <person name="Li B."/>
            <person name="Dong Q."/>
            <person name="Hou Y."/>
            <person name="Wang H."/>
            <person name="Ai P."/>
            <person name="Liu Z."/>
            <person name="Yi F."/>
            <person name="Sun M."/>
            <person name="An G."/>
            <person name="Cheng J."/>
            <person name="Zhang Y."/>
            <person name="Shi Q."/>
            <person name="Xie Y."/>
            <person name="Shi X."/>
            <person name="Chang Y."/>
            <person name="Huang F."/>
            <person name="Chen Y."/>
            <person name="Hong S."/>
            <person name="Mi L."/>
            <person name="Sun Q."/>
            <person name="Zhang L."/>
            <person name="Zhou B."/>
            <person name="Peng R."/>
            <person name="Zhang X."/>
            <person name="Liu F."/>
        </authorList>
    </citation>
    <scope>NUCLEOTIDE SEQUENCE [LARGE SCALE GENOMIC DNA]</scope>
    <source>
        <strain evidence="3">cv. PA1801</strain>
    </source>
</reference>